<evidence type="ECO:0000313" key="9">
    <source>
        <dbReference type="Proteomes" id="UP000292583"/>
    </source>
</evidence>
<dbReference type="InterPro" id="IPR011063">
    <property type="entry name" value="TilS/TtcA_N"/>
</dbReference>
<dbReference type="GO" id="GO:0006400">
    <property type="term" value="P:tRNA modification"/>
    <property type="evidence" value="ECO:0007669"/>
    <property type="project" value="UniProtKB-UniRule"/>
</dbReference>
<dbReference type="GO" id="GO:0005524">
    <property type="term" value="F:ATP binding"/>
    <property type="evidence" value="ECO:0007669"/>
    <property type="project" value="UniProtKB-KW"/>
</dbReference>
<comment type="similarity">
    <text evidence="6">Belongs to the tRNA(Ile)-lysidine synthase family.</text>
</comment>
<organism evidence="8 9">
    <name type="scientific">Campylobacter novaezeelandiae</name>
    <dbReference type="NCBI Taxonomy" id="2267891"/>
    <lineage>
        <taxon>Bacteria</taxon>
        <taxon>Pseudomonadati</taxon>
        <taxon>Campylobacterota</taxon>
        <taxon>Epsilonproteobacteria</taxon>
        <taxon>Campylobacterales</taxon>
        <taxon>Campylobacteraceae</taxon>
        <taxon>Campylobacter</taxon>
    </lineage>
</organism>
<keyword evidence="3" id="KW-0547">Nucleotide-binding</keyword>
<evidence type="ECO:0000256" key="5">
    <source>
        <dbReference type="ARBA" id="ARBA00048539"/>
    </source>
</evidence>
<dbReference type="Proteomes" id="UP000292583">
    <property type="component" value="Unassembled WGS sequence"/>
</dbReference>
<dbReference type="RefSeq" id="WP_131186565.1">
    <property type="nucleotide sequence ID" value="NZ_QPGR01000006.1"/>
</dbReference>
<reference evidence="8 9" key="1">
    <citation type="submission" date="2018-07" db="EMBL/GenBank/DDBJ databases">
        <title>Campylobacter zealandensis sp. nov., isolated from birds and water in New Zealand.</title>
        <authorList>
            <person name="Wilkinson D.A."/>
            <person name="Biggs P.J."/>
            <person name="French N.P."/>
            <person name="Midwinter A.C."/>
        </authorList>
    </citation>
    <scope>NUCLEOTIDE SEQUENCE [LARGE SCALE GENOMIC DNA]</scope>
    <source>
        <strain evidence="8 9">B423b</strain>
    </source>
</reference>
<evidence type="ECO:0000256" key="6">
    <source>
        <dbReference type="HAMAP-Rule" id="MF_01161"/>
    </source>
</evidence>
<feature type="domain" description="tRNA(Ile)-lysidine/2-thiocytidine synthase N-terminal" evidence="7">
    <location>
        <begin position="16"/>
        <end position="188"/>
    </location>
</feature>
<dbReference type="Gene3D" id="3.40.50.620">
    <property type="entry name" value="HUPs"/>
    <property type="match status" value="1"/>
</dbReference>
<dbReference type="InterPro" id="IPR012795">
    <property type="entry name" value="tRNA_Ile_lys_synt_N"/>
</dbReference>
<evidence type="ECO:0000256" key="4">
    <source>
        <dbReference type="ARBA" id="ARBA00022840"/>
    </source>
</evidence>
<dbReference type="EMBL" id="QPGR01000006">
    <property type="protein sequence ID" value="TBR81283.1"/>
    <property type="molecule type" value="Genomic_DNA"/>
</dbReference>
<name>A0A4Q9JV71_9BACT</name>
<dbReference type="InterPro" id="IPR012094">
    <property type="entry name" value="tRNA_Ile_lys_synt"/>
</dbReference>
<comment type="function">
    <text evidence="6">Ligates lysine onto the cytidine present at position 34 of the AUA codon-specific tRNA(Ile) that contains the anticodon CAU, in an ATP-dependent manner. Cytidine is converted to lysidine, thus changing the amino acid specificity of the tRNA from methionine to isoleucine.</text>
</comment>
<evidence type="ECO:0000256" key="3">
    <source>
        <dbReference type="ARBA" id="ARBA00022741"/>
    </source>
</evidence>
<dbReference type="PANTHER" id="PTHR43033">
    <property type="entry name" value="TRNA(ILE)-LYSIDINE SYNTHASE-RELATED"/>
    <property type="match status" value="1"/>
</dbReference>
<dbReference type="HAMAP" id="MF_01161">
    <property type="entry name" value="tRNA_Ile_lys_synt"/>
    <property type="match status" value="1"/>
</dbReference>
<accession>A0A4Q9JV71</accession>
<dbReference type="OrthoDB" id="5289653at2"/>
<gene>
    <name evidence="6 8" type="primary">tilS</name>
    <name evidence="8" type="ORF">DU473_04130</name>
</gene>
<comment type="catalytic activity">
    <reaction evidence="5 6">
        <text>cytidine(34) in tRNA(Ile2) + L-lysine + ATP = lysidine(34) in tRNA(Ile2) + AMP + diphosphate + H(+)</text>
        <dbReference type="Rhea" id="RHEA:43744"/>
        <dbReference type="Rhea" id="RHEA-COMP:10625"/>
        <dbReference type="Rhea" id="RHEA-COMP:10670"/>
        <dbReference type="ChEBI" id="CHEBI:15378"/>
        <dbReference type="ChEBI" id="CHEBI:30616"/>
        <dbReference type="ChEBI" id="CHEBI:32551"/>
        <dbReference type="ChEBI" id="CHEBI:33019"/>
        <dbReference type="ChEBI" id="CHEBI:82748"/>
        <dbReference type="ChEBI" id="CHEBI:83665"/>
        <dbReference type="ChEBI" id="CHEBI:456215"/>
        <dbReference type="EC" id="6.3.4.19"/>
    </reaction>
</comment>
<dbReference type="PANTHER" id="PTHR43033:SF1">
    <property type="entry name" value="TRNA(ILE)-LYSIDINE SYNTHASE-RELATED"/>
    <property type="match status" value="1"/>
</dbReference>
<dbReference type="GO" id="GO:0032267">
    <property type="term" value="F:tRNA(Ile)-lysidine synthase activity"/>
    <property type="evidence" value="ECO:0007669"/>
    <property type="project" value="UniProtKB-EC"/>
</dbReference>
<dbReference type="GO" id="GO:0005737">
    <property type="term" value="C:cytoplasm"/>
    <property type="evidence" value="ECO:0007669"/>
    <property type="project" value="UniProtKB-SubCell"/>
</dbReference>
<comment type="caution">
    <text evidence="6">Lacks conserved residue(s) required for the propagation of feature annotation.</text>
</comment>
<evidence type="ECO:0000256" key="2">
    <source>
        <dbReference type="ARBA" id="ARBA00022694"/>
    </source>
</evidence>
<evidence type="ECO:0000259" key="7">
    <source>
        <dbReference type="Pfam" id="PF01171"/>
    </source>
</evidence>
<dbReference type="SUPFAM" id="SSF52402">
    <property type="entry name" value="Adenine nucleotide alpha hydrolases-like"/>
    <property type="match status" value="1"/>
</dbReference>
<dbReference type="AlphaFoldDB" id="A0A4Q9JV71"/>
<keyword evidence="9" id="KW-1185">Reference proteome</keyword>
<dbReference type="InterPro" id="IPR014729">
    <property type="entry name" value="Rossmann-like_a/b/a_fold"/>
</dbReference>
<evidence type="ECO:0000256" key="1">
    <source>
        <dbReference type="ARBA" id="ARBA00022598"/>
    </source>
</evidence>
<dbReference type="NCBIfam" id="TIGR02432">
    <property type="entry name" value="lysidine_TilS_N"/>
    <property type="match status" value="1"/>
</dbReference>
<keyword evidence="6" id="KW-0963">Cytoplasm</keyword>
<keyword evidence="4" id="KW-0067">ATP-binding</keyword>
<dbReference type="CDD" id="cd01992">
    <property type="entry name" value="TilS_N"/>
    <property type="match status" value="1"/>
</dbReference>
<protein>
    <recommendedName>
        <fullName evidence="6">tRNA(Ile)-lysidine synthase</fullName>
        <ecNumber evidence="6">6.3.4.19</ecNumber>
    </recommendedName>
    <alternativeName>
        <fullName evidence="6">tRNA(Ile)-2-lysyl-cytidine synthase</fullName>
    </alternativeName>
    <alternativeName>
        <fullName evidence="6">tRNA(Ile)-lysidine synthetase</fullName>
    </alternativeName>
</protein>
<comment type="caution">
    <text evidence="8">The sequence shown here is derived from an EMBL/GenBank/DDBJ whole genome shotgun (WGS) entry which is preliminary data.</text>
</comment>
<sequence length="323" mass="38527">MQIKEEILEFLRKGKNLLAFSYGSDSTALFYFLMQEKIEFDLAMINYKTRKNSDLEEDEAKKLAFKFNKQIFTISAPFFKNNFEQNARAFRYDFFEKICFKYHYNNLILAHHLNDQLEWFLMQLSRGAGVIELLGMSEFEKCKNYNLLRPLLFTSKNKILSFLNKENIKYFNDESNENEKYFRNYIRKHFSNDFVKEFEEGLKKSFKYIQKDKEKLFDIEKIKEFKDLLICPRDEGYIAKAVKIQGIVLSAAQRKEALKGDCILGGKIGVVYKDKSAIVFKHEICEKLPKKFKEECRIFKIPRLLRAYLYNHHISPSDFILQF</sequence>
<dbReference type="EC" id="6.3.4.19" evidence="6"/>
<keyword evidence="2 6" id="KW-0819">tRNA processing</keyword>
<keyword evidence="1 6" id="KW-0436">Ligase</keyword>
<proteinExistence type="inferred from homology"/>
<dbReference type="Pfam" id="PF01171">
    <property type="entry name" value="ATP_bind_3"/>
    <property type="match status" value="1"/>
</dbReference>
<evidence type="ECO:0000313" key="8">
    <source>
        <dbReference type="EMBL" id="TBR81283.1"/>
    </source>
</evidence>
<comment type="subcellular location">
    <subcellularLocation>
        <location evidence="6">Cytoplasm</location>
    </subcellularLocation>
</comment>